<dbReference type="PROSITE" id="PS00028">
    <property type="entry name" value="ZINC_FINGER_C2H2_1"/>
    <property type="match status" value="4"/>
</dbReference>
<keyword evidence="3" id="KW-0479">Metal-binding</keyword>
<feature type="domain" description="C2H2-type" evidence="13">
    <location>
        <begin position="340"/>
        <end position="362"/>
    </location>
</feature>
<dbReference type="Pfam" id="PF00096">
    <property type="entry name" value="zf-C2H2"/>
    <property type="match status" value="3"/>
</dbReference>
<dbReference type="FunFam" id="3.30.160.60:FF:000100">
    <property type="entry name" value="Zinc finger 45-like"/>
    <property type="match status" value="1"/>
</dbReference>
<dbReference type="GeneID" id="108902626"/>
<evidence type="ECO:0000313" key="15">
    <source>
        <dbReference type="RefSeq" id="XP_018560081.2"/>
    </source>
</evidence>
<dbReference type="GO" id="GO:0031519">
    <property type="term" value="C:PcG protein complex"/>
    <property type="evidence" value="ECO:0007669"/>
    <property type="project" value="TreeGrafter"/>
</dbReference>
<keyword evidence="10" id="KW-0539">Nucleus</keyword>
<evidence type="ECO:0000256" key="12">
    <source>
        <dbReference type="SAM" id="MobiDB-lite"/>
    </source>
</evidence>
<feature type="compositionally biased region" description="Polar residues" evidence="12">
    <location>
        <begin position="104"/>
        <end position="117"/>
    </location>
</feature>
<feature type="domain" description="C2H2-type" evidence="13">
    <location>
        <begin position="284"/>
        <end position="311"/>
    </location>
</feature>
<organism evidence="14 15">
    <name type="scientific">Lates calcarifer</name>
    <name type="common">Barramundi</name>
    <name type="synonym">Holocentrus calcarifer</name>
    <dbReference type="NCBI Taxonomy" id="8187"/>
    <lineage>
        <taxon>Eukaryota</taxon>
        <taxon>Metazoa</taxon>
        <taxon>Chordata</taxon>
        <taxon>Craniata</taxon>
        <taxon>Vertebrata</taxon>
        <taxon>Euteleostomi</taxon>
        <taxon>Actinopterygii</taxon>
        <taxon>Neopterygii</taxon>
        <taxon>Teleostei</taxon>
        <taxon>Neoteleostei</taxon>
        <taxon>Acanthomorphata</taxon>
        <taxon>Carangaria</taxon>
        <taxon>Carangaria incertae sedis</taxon>
        <taxon>Centropomidae</taxon>
        <taxon>Lates</taxon>
    </lineage>
</organism>
<dbReference type="GO" id="GO:0000978">
    <property type="term" value="F:RNA polymerase II cis-regulatory region sequence-specific DNA binding"/>
    <property type="evidence" value="ECO:0007669"/>
    <property type="project" value="TreeGrafter"/>
</dbReference>
<reference evidence="15" key="1">
    <citation type="submission" date="2025-08" db="UniProtKB">
        <authorList>
            <consortium name="RefSeq"/>
        </authorList>
    </citation>
    <scope>IDENTIFICATION</scope>
    <source>
        <tissue evidence="15">Brain</tissue>
    </source>
</reference>
<feature type="region of interest" description="Disordered" evidence="12">
    <location>
        <begin position="94"/>
        <end position="160"/>
    </location>
</feature>
<evidence type="ECO:0000256" key="1">
    <source>
        <dbReference type="ARBA" id="ARBA00003767"/>
    </source>
</evidence>
<feature type="domain" description="C2H2-type" evidence="13">
    <location>
        <begin position="312"/>
        <end position="339"/>
    </location>
</feature>
<dbReference type="GO" id="GO:0005667">
    <property type="term" value="C:transcription regulator complex"/>
    <property type="evidence" value="ECO:0007669"/>
    <property type="project" value="TreeGrafter"/>
</dbReference>
<dbReference type="Proteomes" id="UP000694890">
    <property type="component" value="Linkage group LG11"/>
</dbReference>
<keyword evidence="6" id="KW-0862">Zinc</keyword>
<dbReference type="AlphaFoldDB" id="A0AAJ7QN23"/>
<dbReference type="KEGG" id="lcf:108902626"/>
<evidence type="ECO:0000256" key="3">
    <source>
        <dbReference type="ARBA" id="ARBA00022723"/>
    </source>
</evidence>
<dbReference type="GO" id="GO:0000785">
    <property type="term" value="C:chromatin"/>
    <property type="evidence" value="ECO:0007669"/>
    <property type="project" value="TreeGrafter"/>
</dbReference>
<evidence type="ECO:0000256" key="11">
    <source>
        <dbReference type="PROSITE-ProRule" id="PRU00042"/>
    </source>
</evidence>
<comment type="subcellular location">
    <subcellularLocation>
        <location evidence="2">Nucleus</location>
    </subcellularLocation>
</comment>
<dbReference type="PANTHER" id="PTHR14003:SF23">
    <property type="entry name" value="ZINC FINGER PROTEIN 143"/>
    <property type="match status" value="1"/>
</dbReference>
<keyword evidence="8" id="KW-0238">DNA-binding</keyword>
<evidence type="ECO:0000256" key="6">
    <source>
        <dbReference type="ARBA" id="ARBA00022833"/>
    </source>
</evidence>
<evidence type="ECO:0000256" key="8">
    <source>
        <dbReference type="ARBA" id="ARBA00023125"/>
    </source>
</evidence>
<dbReference type="PANTHER" id="PTHR14003">
    <property type="entry name" value="TRANSCRIPTIONAL REPRESSOR PROTEIN YY"/>
    <property type="match status" value="1"/>
</dbReference>
<gene>
    <name evidence="15" type="primary">LOC108902626</name>
</gene>
<evidence type="ECO:0000313" key="14">
    <source>
        <dbReference type="Proteomes" id="UP000694890"/>
    </source>
</evidence>
<dbReference type="InterPro" id="IPR036236">
    <property type="entry name" value="Znf_C2H2_sf"/>
</dbReference>
<keyword evidence="7" id="KW-0805">Transcription regulation</keyword>
<name>A0AAJ7QN23_LATCA</name>
<comment type="function">
    <text evidence="1">May be involved in transcriptional regulation.</text>
</comment>
<evidence type="ECO:0000256" key="2">
    <source>
        <dbReference type="ARBA" id="ARBA00004123"/>
    </source>
</evidence>
<keyword evidence="5 11" id="KW-0863">Zinc-finger</keyword>
<feature type="compositionally biased region" description="Basic and acidic residues" evidence="12">
    <location>
        <begin position="128"/>
        <end position="142"/>
    </location>
</feature>
<proteinExistence type="predicted"/>
<dbReference type="SMART" id="SM00355">
    <property type="entry name" value="ZnF_C2H2"/>
    <property type="match status" value="4"/>
</dbReference>
<sequence>MSTVFSFQTQLVSIMDALSKTAVMEISKLVEIESKMLKIEITRGRNEIASLTEKLQLMEKLLYIAQGGRQDAAAAAACSVVRDGSASRILESDRTRPAIKSESPWETISSSTEMSSFHQDEEQAAAELPKEQPELIVVKEEPPELDTGDTEQDRTSENTGREVVIDTQKSPDVMQRPKPIAEHQQPMFTDNFVNLSTQSSLAGPGRRETQWNPQLAPSHTNLEAGKSIAQNVASQSLSVLRNMKIHNLRTSAAKRFGCLQCGKSFRCFSQLEIHQRSHTGEKPFRCTLCGKRYAQKGHLYTHQRTHTGEKPYRCPICGKGFIQKCTLDMHQRTHTGEKPFVCIKCGKGFTKNCNLKKHLAVHLDPSLNMYSSESGAPTFSGTFINGTT</sequence>
<dbReference type="GO" id="GO:0008270">
    <property type="term" value="F:zinc ion binding"/>
    <property type="evidence" value="ECO:0007669"/>
    <property type="project" value="UniProtKB-KW"/>
</dbReference>
<evidence type="ECO:0000256" key="9">
    <source>
        <dbReference type="ARBA" id="ARBA00023163"/>
    </source>
</evidence>
<evidence type="ECO:0000256" key="4">
    <source>
        <dbReference type="ARBA" id="ARBA00022737"/>
    </source>
</evidence>
<dbReference type="FunFam" id="3.30.160.60:FF:000097">
    <property type="entry name" value="Zinc finger protein"/>
    <property type="match status" value="1"/>
</dbReference>
<accession>A0AAJ7QN23</accession>
<protein>
    <submittedName>
        <fullName evidence="15">Zinc finger protein 28 isoform X1</fullName>
    </submittedName>
</protein>
<evidence type="ECO:0000256" key="7">
    <source>
        <dbReference type="ARBA" id="ARBA00023015"/>
    </source>
</evidence>
<dbReference type="PROSITE" id="PS50157">
    <property type="entry name" value="ZINC_FINGER_C2H2_2"/>
    <property type="match status" value="4"/>
</dbReference>
<dbReference type="InterPro" id="IPR013087">
    <property type="entry name" value="Znf_C2H2_type"/>
</dbReference>
<dbReference type="FunFam" id="3.30.160.60:FF:000060">
    <property type="entry name" value="zinc finger protein 436"/>
    <property type="match status" value="1"/>
</dbReference>
<keyword evidence="4" id="KW-0677">Repeat</keyword>
<evidence type="ECO:0000256" key="10">
    <source>
        <dbReference type="ARBA" id="ARBA00023242"/>
    </source>
</evidence>
<dbReference type="SUPFAM" id="SSF57667">
    <property type="entry name" value="beta-beta-alpha zinc fingers"/>
    <property type="match status" value="2"/>
</dbReference>
<dbReference type="Gene3D" id="3.30.160.60">
    <property type="entry name" value="Classic Zinc Finger"/>
    <property type="match status" value="4"/>
</dbReference>
<dbReference type="GO" id="GO:0000981">
    <property type="term" value="F:DNA-binding transcription factor activity, RNA polymerase II-specific"/>
    <property type="evidence" value="ECO:0007669"/>
    <property type="project" value="TreeGrafter"/>
</dbReference>
<evidence type="ECO:0000256" key="5">
    <source>
        <dbReference type="ARBA" id="ARBA00022771"/>
    </source>
</evidence>
<keyword evidence="9" id="KW-0804">Transcription</keyword>
<dbReference type="FunFam" id="3.30.160.60:FF:002343">
    <property type="entry name" value="Zinc finger protein 33A"/>
    <property type="match status" value="1"/>
</dbReference>
<dbReference type="RefSeq" id="XP_018560081.2">
    <property type="nucleotide sequence ID" value="XM_018704565.2"/>
</dbReference>
<feature type="compositionally biased region" description="Basic and acidic residues" evidence="12">
    <location>
        <begin position="151"/>
        <end position="160"/>
    </location>
</feature>
<feature type="domain" description="C2H2-type" evidence="13">
    <location>
        <begin position="256"/>
        <end position="283"/>
    </location>
</feature>
<evidence type="ECO:0000259" key="13">
    <source>
        <dbReference type="PROSITE" id="PS50157"/>
    </source>
</evidence>